<keyword evidence="1 2" id="KW-0833">Ubl conjugation pathway</keyword>
<dbReference type="SUPFAM" id="SSF49785">
    <property type="entry name" value="Galactose-binding domain-like"/>
    <property type="match status" value="1"/>
</dbReference>
<dbReference type="EMBL" id="KQ427059">
    <property type="protein sequence ID" value="KOF67423.1"/>
    <property type="molecule type" value="Genomic_DNA"/>
</dbReference>
<dbReference type="SMART" id="SM01337">
    <property type="entry name" value="APC10"/>
    <property type="match status" value="1"/>
</dbReference>
<evidence type="ECO:0000313" key="5">
    <source>
        <dbReference type="EMBL" id="KOF67423.1"/>
    </source>
</evidence>
<dbReference type="GO" id="GO:0043161">
    <property type="term" value="P:proteasome-mediated ubiquitin-dependent protein catabolic process"/>
    <property type="evidence" value="ECO:0007669"/>
    <property type="project" value="TreeGrafter"/>
</dbReference>
<dbReference type="Pfam" id="PF03256">
    <property type="entry name" value="ANAPC10"/>
    <property type="match status" value="1"/>
</dbReference>
<feature type="domain" description="HECT" evidence="3">
    <location>
        <begin position="511"/>
        <end position="835"/>
    </location>
</feature>
<name>A0A0L8FRY9_OCTBM</name>
<dbReference type="InterPro" id="IPR004939">
    <property type="entry name" value="APC_su10/DOC_dom"/>
</dbReference>
<dbReference type="GO" id="GO:0004842">
    <property type="term" value="F:ubiquitin-protein transferase activity"/>
    <property type="evidence" value="ECO:0007669"/>
    <property type="project" value="InterPro"/>
</dbReference>
<dbReference type="SUPFAM" id="SSF56204">
    <property type="entry name" value="Hect, E3 ligase catalytic domain"/>
    <property type="match status" value="1"/>
</dbReference>
<dbReference type="Gene3D" id="2.60.120.260">
    <property type="entry name" value="Galactose-binding domain-like"/>
    <property type="match status" value="1"/>
</dbReference>
<dbReference type="SMART" id="SM00119">
    <property type="entry name" value="HECTc"/>
    <property type="match status" value="1"/>
</dbReference>
<dbReference type="Gene3D" id="3.30.2410.10">
    <property type="entry name" value="Hect, E3 ligase catalytic domain"/>
    <property type="match status" value="1"/>
</dbReference>
<gene>
    <name evidence="5" type="ORF">OCBIM_22009638mg</name>
</gene>
<evidence type="ECO:0000259" key="3">
    <source>
        <dbReference type="PROSITE" id="PS50237"/>
    </source>
</evidence>
<organism evidence="5">
    <name type="scientific">Octopus bimaculoides</name>
    <name type="common">California two-spotted octopus</name>
    <dbReference type="NCBI Taxonomy" id="37653"/>
    <lineage>
        <taxon>Eukaryota</taxon>
        <taxon>Metazoa</taxon>
        <taxon>Spiralia</taxon>
        <taxon>Lophotrochozoa</taxon>
        <taxon>Mollusca</taxon>
        <taxon>Cephalopoda</taxon>
        <taxon>Coleoidea</taxon>
        <taxon>Octopodiformes</taxon>
        <taxon>Octopoda</taxon>
        <taxon>Incirrata</taxon>
        <taxon>Octopodidae</taxon>
        <taxon>Octopus</taxon>
    </lineage>
</organism>
<dbReference type="Gene3D" id="3.30.2160.10">
    <property type="entry name" value="Hect, E3 ligase catalytic domain"/>
    <property type="match status" value="1"/>
</dbReference>
<sequence length="839" mass="96529">MADGLSSLLARIRCLNTCIQCLRQTRPLPDSLCYVPSQLEYRCVRSRIVDNDKSPFCSVDIYTKPDLNSDKLPFSEELLLSRVVASGLEFCNSQGRWIKVLKVQQYGNKTLLDLPSEGWILLCGRNCMSEDSLVMELIQPEPNSFANFAIAAKLSSWQEVVEHDFSVRLKKFESVPPDEEMVQNLSRVLPNWTLENDEALVQLMANSMNINSQFLGNLRHYVDSVDVSSSCVSDDGGPLNLTDDDPDTYWESEGSQNQHWIKLHMKKGTVIKELSLTLSGADNIYLPSKVIVCGGDEFNMKDLNVVTLERPVNNIKDICILEGMRQHYPIIMIKLKQVDGLDVRVRGLKIQSSKERTLGFDRDFFCERKLFRYPRLEAYTPDELYYRSIALQRFISLLDSVLSYIVPKWSHQYKSTLDLESIRQLLPLSQMRPLMVETFLRETVKERPLDVRILFINRRAATEHRADPQKDSTCKNTVFMQVFEGLKPKEKKAKHLNYRWPNKYDQWWECKFLMEGIIDQGGGFRDSLSDVSEELCPSCLDTPVPLPCFIRSPNQVHEDSNVNRDAYIPNPSCTWFAEYEWIGQLMGACFRSKENLVLSLAPFVWKQLSGENLSWAQDFATVDAAEVKLLETLVNLDEHKFLPENRLWSTTLSDGTEVHLRLDEDGNPRRLKYDERRDYCAEVKKIRMSESSKQVAAIRKGLLQVIPEDVLRLTTWQELEKRVCGEAEITVEALQKSVHLVDLEPNDLQVKHFWEAVKNFSNEDRSRLLRFVTGRRRLPAPIYLSSAKPEVDNVLPESSTCGNMLFMPRYSSAKIAEEKLQYAAYNCIAIDTDVSPWED</sequence>
<evidence type="ECO:0000256" key="1">
    <source>
        <dbReference type="ARBA" id="ARBA00022786"/>
    </source>
</evidence>
<dbReference type="InterPro" id="IPR035983">
    <property type="entry name" value="Hect_E3_ubiquitin_ligase"/>
</dbReference>
<evidence type="ECO:0000259" key="4">
    <source>
        <dbReference type="PROSITE" id="PS51284"/>
    </source>
</evidence>
<dbReference type="AlphaFoldDB" id="A0A0L8FRY9"/>
<dbReference type="STRING" id="37653.A0A0L8FRY9"/>
<dbReference type="PROSITE" id="PS51284">
    <property type="entry name" value="DOC"/>
    <property type="match status" value="1"/>
</dbReference>
<accession>A0A0L8FRY9</accession>
<dbReference type="PANTHER" id="PTHR46654:SF1">
    <property type="entry name" value="E3 UBIQUITIN-PROTEIN LIGASE HECTD3"/>
    <property type="match status" value="1"/>
</dbReference>
<feature type="active site" description="Glycyl thioester intermediate" evidence="2">
    <location>
        <position position="801"/>
    </location>
</feature>
<evidence type="ECO:0000256" key="2">
    <source>
        <dbReference type="PROSITE-ProRule" id="PRU00104"/>
    </source>
</evidence>
<dbReference type="InterPro" id="IPR042469">
    <property type="entry name" value="HECTD3"/>
</dbReference>
<dbReference type="OMA" id="LMCKHAD"/>
<reference evidence="5" key="1">
    <citation type="submission" date="2015-07" db="EMBL/GenBank/DDBJ databases">
        <title>MeaNS - Measles Nucleotide Surveillance Program.</title>
        <authorList>
            <person name="Tran T."/>
            <person name="Druce J."/>
        </authorList>
    </citation>
    <scope>NUCLEOTIDE SEQUENCE</scope>
    <source>
        <strain evidence="5">UCB-OBI-ISO-001</strain>
        <tissue evidence="5">Gonad</tissue>
    </source>
</reference>
<dbReference type="Gene3D" id="3.90.1750.10">
    <property type="entry name" value="Hect, E3 ligase catalytic domains"/>
    <property type="match status" value="1"/>
</dbReference>
<feature type="domain" description="DOC" evidence="4">
    <location>
        <begin position="197"/>
        <end position="377"/>
    </location>
</feature>
<dbReference type="InterPro" id="IPR000569">
    <property type="entry name" value="HECT_dom"/>
</dbReference>
<dbReference type="InterPro" id="IPR008979">
    <property type="entry name" value="Galactose-bd-like_sf"/>
</dbReference>
<dbReference type="OrthoDB" id="8068875at2759"/>
<protein>
    <recommendedName>
        <fullName evidence="6">HECT domain-containing protein</fullName>
    </recommendedName>
</protein>
<dbReference type="PROSITE" id="PS50237">
    <property type="entry name" value="HECT"/>
    <property type="match status" value="1"/>
</dbReference>
<dbReference type="Pfam" id="PF00632">
    <property type="entry name" value="HECT"/>
    <property type="match status" value="1"/>
</dbReference>
<dbReference type="KEGG" id="obi:106881563"/>
<proteinExistence type="predicted"/>
<dbReference type="PANTHER" id="PTHR46654">
    <property type="entry name" value="E3 UBIQUITIN-PROTEIN LIGASE HECTD3"/>
    <property type="match status" value="1"/>
</dbReference>
<evidence type="ECO:0008006" key="6">
    <source>
        <dbReference type="Google" id="ProtNLM"/>
    </source>
</evidence>